<evidence type="ECO:0000313" key="1">
    <source>
        <dbReference type="EMBL" id="SVD88581.1"/>
    </source>
</evidence>
<dbReference type="PROSITE" id="PS51318">
    <property type="entry name" value="TAT"/>
    <property type="match status" value="1"/>
</dbReference>
<organism evidence="1">
    <name type="scientific">marine metagenome</name>
    <dbReference type="NCBI Taxonomy" id="408172"/>
    <lineage>
        <taxon>unclassified sequences</taxon>
        <taxon>metagenomes</taxon>
        <taxon>ecological metagenomes</taxon>
    </lineage>
</organism>
<sequence>MKHPSITRRDFLQKASLGFGSLALSSLYGAPVIPHYRPRAKNVIFLFMEGGVSQVDSFDYKPMLAKYHGKDPRKVIGK</sequence>
<protein>
    <submittedName>
        <fullName evidence="1">Uncharacterized protein</fullName>
    </submittedName>
</protein>
<name>A0A382YZJ5_9ZZZZ</name>
<dbReference type="AlphaFoldDB" id="A0A382YZJ5"/>
<dbReference type="InterPro" id="IPR006311">
    <property type="entry name" value="TAT_signal"/>
</dbReference>
<proteinExistence type="predicted"/>
<dbReference type="InterPro" id="IPR019546">
    <property type="entry name" value="TAT_signal_bac_arc"/>
</dbReference>
<dbReference type="InterPro" id="IPR010869">
    <property type="entry name" value="DUF1501"/>
</dbReference>
<gene>
    <name evidence="1" type="ORF">METZ01_LOCUS441435</name>
</gene>
<dbReference type="NCBIfam" id="TIGR01409">
    <property type="entry name" value="TAT_signal_seq"/>
    <property type="match status" value="1"/>
</dbReference>
<reference evidence="1" key="1">
    <citation type="submission" date="2018-05" db="EMBL/GenBank/DDBJ databases">
        <authorList>
            <person name="Lanie J.A."/>
            <person name="Ng W.-L."/>
            <person name="Kazmierczak K.M."/>
            <person name="Andrzejewski T.M."/>
            <person name="Davidsen T.M."/>
            <person name="Wayne K.J."/>
            <person name="Tettelin H."/>
            <person name="Glass J.I."/>
            <person name="Rusch D."/>
            <person name="Podicherti R."/>
            <person name="Tsui H.-C.T."/>
            <person name="Winkler M.E."/>
        </authorList>
    </citation>
    <scope>NUCLEOTIDE SEQUENCE</scope>
</reference>
<feature type="non-terminal residue" evidence="1">
    <location>
        <position position="78"/>
    </location>
</feature>
<dbReference type="Pfam" id="PF07394">
    <property type="entry name" value="DUF1501"/>
    <property type="match status" value="1"/>
</dbReference>
<dbReference type="EMBL" id="UINC01179743">
    <property type="protein sequence ID" value="SVD88581.1"/>
    <property type="molecule type" value="Genomic_DNA"/>
</dbReference>
<accession>A0A382YZJ5</accession>